<dbReference type="Proteomes" id="UP000198372">
    <property type="component" value="Unassembled WGS sequence"/>
</dbReference>
<evidence type="ECO:0000256" key="1">
    <source>
        <dbReference type="SAM" id="MobiDB-lite"/>
    </source>
</evidence>
<feature type="region of interest" description="Disordered" evidence="1">
    <location>
        <begin position="30"/>
        <end position="55"/>
    </location>
</feature>
<evidence type="ECO:0000313" key="3">
    <source>
        <dbReference type="Proteomes" id="UP000198372"/>
    </source>
</evidence>
<protein>
    <submittedName>
        <fullName evidence="2">BQ2448_4249 protein</fullName>
    </submittedName>
</protein>
<dbReference type="EMBL" id="FMSP01000009">
    <property type="protein sequence ID" value="SCV72712.1"/>
    <property type="molecule type" value="Genomic_DNA"/>
</dbReference>
<dbReference type="InterPro" id="IPR011009">
    <property type="entry name" value="Kinase-like_dom_sf"/>
</dbReference>
<accession>A0A238FFX3</accession>
<dbReference type="SUPFAM" id="SSF56112">
    <property type="entry name" value="Protein kinase-like (PK-like)"/>
    <property type="match status" value="1"/>
</dbReference>
<name>A0A238FFX3_9BASI</name>
<dbReference type="AlphaFoldDB" id="A0A238FFX3"/>
<reference evidence="3" key="1">
    <citation type="submission" date="2016-09" db="EMBL/GenBank/DDBJ databases">
        <authorList>
            <person name="Jeantristanb JTB J.-T."/>
            <person name="Ricardo R."/>
        </authorList>
    </citation>
    <scope>NUCLEOTIDE SEQUENCE [LARGE SCALE GENOMIC DNA]</scope>
</reference>
<organism evidence="2 3">
    <name type="scientific">Microbotryum intermedium</name>
    <dbReference type="NCBI Taxonomy" id="269621"/>
    <lineage>
        <taxon>Eukaryota</taxon>
        <taxon>Fungi</taxon>
        <taxon>Dikarya</taxon>
        <taxon>Basidiomycota</taxon>
        <taxon>Pucciniomycotina</taxon>
        <taxon>Microbotryomycetes</taxon>
        <taxon>Microbotryales</taxon>
        <taxon>Microbotryaceae</taxon>
        <taxon>Microbotryum</taxon>
    </lineage>
</organism>
<evidence type="ECO:0000313" key="2">
    <source>
        <dbReference type="EMBL" id="SCV72712.1"/>
    </source>
</evidence>
<gene>
    <name evidence="2" type="ORF">BQ2448_4249</name>
</gene>
<sequence length="557" mass="61772">MRLGPASPVVISDLLSYKFPSITYNPRRERVIPSRVRSSQQAGPRRTSQHGLQVAPSSLLPPKLRRFPGECLPHFPLTSAFRDPSILDRVIRAFKDGLIRTGLRFDKPLPLSALVCLRSFRPDRVPFKLNGDYDSLDHLMKLIKKAVGPTVSALAGADMVILTHDARECELLGQPGELQLGLKQIDGEEGLVNLIPVETNWEPIDIRILKPDGQLKERLEGDPYIILALQMLCRGTRFGLYCAPYFVLTELVVENGRTHMLISPAAFFGNFLAALVSLSMNFHPSYEIEGPSEDTLRSLRDAAEKLEQDEGTPLDPPSRPSKLDETALIPFVEDGKTVVSVQHHPDRKIVCGADTKPDSDMLAIGVDLHCNEFFPNTLRHQATSDSAAWVESTTNTCGLDHLDLVTKIGGGAHCRSLVCALETNRSREGPLVAKVVSARHAFSIAREYFVHTRIVPLLSPAARAFIPKFHGLYRSGSDGYAYVFVFEKAGAAITETEWDSDEELRSQAEAAFQLIADEGLVHCDERAPNVVRGADGQIFLVDWGEAYVEFSRLRRDF</sequence>
<keyword evidence="3" id="KW-1185">Reference proteome</keyword>
<dbReference type="OrthoDB" id="3017382at2759"/>
<proteinExistence type="predicted"/>